<sequence length="507" mass="58650">MTEQNKETNEVSRNNVINFSREDFARLVITDLSGNVGGRGLLKKYTQSEVREIVENFKIERNQERLREISVLLWAKSPQYQRLLKYFAGMATFAHVIAPIKDLRTLNNKKVQKQYVEIGELLKLMSLRHEMTKVLNVAFREDIFYGYVHKDKRSFYIQQMPPSICKATSVEDGVFNYSIDMTHIQSQDNKGKLHVWAKEIQIKYLEWKSMRERNPKISQWVELDAKNTICIKVNEDMLEPFPPFAGVFDSIFDIEAFKDLRKDREKLGNYMVLTQKLPMRQDSENNNDFMIDKEFMMFFHNQASDVVPDNVGVITSPMDIEPINFQQDKVDRDGVAKATRDFWEDGGTSQLLFSSSNTSSAGLGMSIKSDEEMVFTLLTQIERWLNRYLKGQFGDLMFNVSILPVTRYNQDEMHKMYLESAQYGVPVKSHLSATVGLDPIEVMNMSYLENDMLKMHEEWIPLMSSHTMSDSVEGTNSSDGAPKKKDKEISDETSRDRDKPNSDANAK</sequence>
<feature type="region of interest" description="Disordered" evidence="1">
    <location>
        <begin position="467"/>
        <end position="507"/>
    </location>
</feature>
<organism evidence="2 3">
    <name type="scientific">Bacillus phage FADO</name>
    <dbReference type="NCBI Taxonomy" id="2917160"/>
    <lineage>
        <taxon>Viruses</taxon>
        <taxon>Duplodnaviria</taxon>
        <taxon>Heunggongvirae</taxon>
        <taxon>Uroviricota</taxon>
        <taxon>Caudoviricetes</taxon>
        <taxon>Heleneionescovirinae</taxon>
        <taxon>Zhangjivirus</taxon>
        <taxon>Zhangjivirus fado</taxon>
    </lineage>
</organism>
<evidence type="ECO:0008006" key="4">
    <source>
        <dbReference type="Google" id="ProtNLM"/>
    </source>
</evidence>
<name>A0AAE9K5Z0_9CAUD</name>
<proteinExistence type="predicted"/>
<dbReference type="Proteomes" id="UP000831021">
    <property type="component" value="Segment"/>
</dbReference>
<keyword evidence="3" id="KW-1185">Reference proteome</keyword>
<gene>
    <name evidence="2" type="ORF">fado_149</name>
</gene>
<dbReference type="EMBL" id="OM236516">
    <property type="protein sequence ID" value="UNY48864.1"/>
    <property type="molecule type" value="Genomic_DNA"/>
</dbReference>
<protein>
    <recommendedName>
        <fullName evidence="4">Portal protein</fullName>
    </recommendedName>
</protein>
<feature type="compositionally biased region" description="Basic and acidic residues" evidence="1">
    <location>
        <begin position="481"/>
        <end position="507"/>
    </location>
</feature>
<accession>A0AAE9K5Z0</accession>
<evidence type="ECO:0000313" key="2">
    <source>
        <dbReference type="EMBL" id="UNY48864.1"/>
    </source>
</evidence>
<evidence type="ECO:0000256" key="1">
    <source>
        <dbReference type="SAM" id="MobiDB-lite"/>
    </source>
</evidence>
<evidence type="ECO:0000313" key="3">
    <source>
        <dbReference type="Proteomes" id="UP000831021"/>
    </source>
</evidence>
<reference evidence="2 3" key="1">
    <citation type="submission" date="2022-01" db="EMBL/GenBank/DDBJ databases">
        <authorList>
            <person name="Stokar-Avihail A."/>
        </authorList>
    </citation>
    <scope>NUCLEOTIDE SEQUENCE [LARGE SCALE GENOMIC DNA]</scope>
</reference>
<feature type="compositionally biased region" description="Polar residues" evidence="1">
    <location>
        <begin position="467"/>
        <end position="479"/>
    </location>
</feature>